<dbReference type="AlphaFoldDB" id="A0A0A9T1Q8"/>
<proteinExistence type="predicted"/>
<sequence>MFNFDWIVTICCNLMQETTFSCYAAHIPSHLNSKFQNKKRYWIKKFLGCCMSQLVKVSW</sequence>
<accession>A0A0A9T1Q8</accession>
<organism evidence="1">
    <name type="scientific">Arundo donax</name>
    <name type="common">Giant reed</name>
    <name type="synonym">Donax arundinaceus</name>
    <dbReference type="NCBI Taxonomy" id="35708"/>
    <lineage>
        <taxon>Eukaryota</taxon>
        <taxon>Viridiplantae</taxon>
        <taxon>Streptophyta</taxon>
        <taxon>Embryophyta</taxon>
        <taxon>Tracheophyta</taxon>
        <taxon>Spermatophyta</taxon>
        <taxon>Magnoliopsida</taxon>
        <taxon>Liliopsida</taxon>
        <taxon>Poales</taxon>
        <taxon>Poaceae</taxon>
        <taxon>PACMAD clade</taxon>
        <taxon>Arundinoideae</taxon>
        <taxon>Arundineae</taxon>
        <taxon>Arundo</taxon>
    </lineage>
</organism>
<dbReference type="EMBL" id="GBRH01280271">
    <property type="protein sequence ID" value="JAD17624.1"/>
    <property type="molecule type" value="Transcribed_RNA"/>
</dbReference>
<reference evidence="1" key="2">
    <citation type="journal article" date="2015" name="Data Brief">
        <title>Shoot transcriptome of the giant reed, Arundo donax.</title>
        <authorList>
            <person name="Barrero R.A."/>
            <person name="Guerrero F.D."/>
            <person name="Moolhuijzen P."/>
            <person name="Goolsby J.A."/>
            <person name="Tidwell J."/>
            <person name="Bellgard S.E."/>
            <person name="Bellgard M.I."/>
        </authorList>
    </citation>
    <scope>NUCLEOTIDE SEQUENCE</scope>
    <source>
        <tissue evidence="1">Shoot tissue taken approximately 20 cm above the soil surface</tissue>
    </source>
</reference>
<reference evidence="1" key="1">
    <citation type="submission" date="2014-09" db="EMBL/GenBank/DDBJ databases">
        <authorList>
            <person name="Magalhaes I.L.F."/>
            <person name="Oliveira U."/>
            <person name="Santos F.R."/>
            <person name="Vidigal T.H.D.A."/>
            <person name="Brescovit A.D."/>
            <person name="Santos A.J."/>
        </authorList>
    </citation>
    <scope>NUCLEOTIDE SEQUENCE</scope>
    <source>
        <tissue evidence="1">Shoot tissue taken approximately 20 cm above the soil surface</tissue>
    </source>
</reference>
<evidence type="ECO:0000313" key="1">
    <source>
        <dbReference type="EMBL" id="JAD17624.1"/>
    </source>
</evidence>
<protein>
    <submittedName>
        <fullName evidence="1">Uncharacterized protein</fullName>
    </submittedName>
</protein>
<name>A0A0A9T1Q8_ARUDO</name>